<protein>
    <recommendedName>
        <fullName evidence="4">Ras and Rab interactor 3</fullName>
    </recommendedName>
</protein>
<evidence type="ECO:0000256" key="1">
    <source>
        <dbReference type="SAM" id="MobiDB-lite"/>
    </source>
</evidence>
<dbReference type="InterPro" id="IPR045046">
    <property type="entry name" value="Vps9-like"/>
</dbReference>
<feature type="compositionally biased region" description="Polar residues" evidence="1">
    <location>
        <begin position="500"/>
        <end position="516"/>
    </location>
</feature>
<feature type="region of interest" description="Disordered" evidence="1">
    <location>
        <begin position="638"/>
        <end position="665"/>
    </location>
</feature>
<feature type="region of interest" description="Disordered" evidence="1">
    <location>
        <begin position="31"/>
        <end position="69"/>
    </location>
</feature>
<dbReference type="PANTHER" id="PTHR23101:SF58">
    <property type="entry name" value="RAS AND RAB INTERACTOR 3"/>
    <property type="match status" value="1"/>
</dbReference>
<dbReference type="SUPFAM" id="SSF109993">
    <property type="entry name" value="VPS9 domain"/>
    <property type="match status" value="1"/>
</dbReference>
<dbReference type="GO" id="GO:0031267">
    <property type="term" value="F:small GTPase binding"/>
    <property type="evidence" value="ECO:0007669"/>
    <property type="project" value="TreeGrafter"/>
</dbReference>
<feature type="compositionally biased region" description="Pro residues" evidence="1">
    <location>
        <begin position="390"/>
        <end position="406"/>
    </location>
</feature>
<feature type="compositionally biased region" description="Low complexity" evidence="1">
    <location>
        <begin position="594"/>
        <end position="617"/>
    </location>
</feature>
<feature type="region of interest" description="Disordered" evidence="1">
    <location>
        <begin position="266"/>
        <end position="293"/>
    </location>
</feature>
<gene>
    <name evidence="2" type="ORF">HPG69_013319</name>
</gene>
<dbReference type="Pfam" id="PF23268">
    <property type="entry name" value="RIN1"/>
    <property type="match status" value="1"/>
</dbReference>
<dbReference type="InterPro" id="IPR037191">
    <property type="entry name" value="VPS9_dom_sf"/>
</dbReference>
<organism evidence="2 3">
    <name type="scientific">Diceros bicornis minor</name>
    <name type="common">South-central black rhinoceros</name>
    <dbReference type="NCBI Taxonomy" id="77932"/>
    <lineage>
        <taxon>Eukaryota</taxon>
        <taxon>Metazoa</taxon>
        <taxon>Chordata</taxon>
        <taxon>Craniata</taxon>
        <taxon>Vertebrata</taxon>
        <taxon>Euteleostomi</taxon>
        <taxon>Mammalia</taxon>
        <taxon>Eutheria</taxon>
        <taxon>Laurasiatheria</taxon>
        <taxon>Perissodactyla</taxon>
        <taxon>Rhinocerotidae</taxon>
        <taxon>Diceros</taxon>
    </lineage>
</organism>
<comment type="caution">
    <text evidence="2">The sequence shown here is derived from an EMBL/GenBank/DDBJ whole genome shotgun (WGS) entry which is preliminary data.</text>
</comment>
<feature type="compositionally biased region" description="Pro residues" evidence="1">
    <location>
        <begin position="359"/>
        <end position="383"/>
    </location>
</feature>
<feature type="compositionally biased region" description="Pro residues" evidence="1">
    <location>
        <begin position="414"/>
        <end position="424"/>
    </location>
</feature>
<sequence>MWVRTVYAVCRFPMGGVGILGQGFRAEGGRALSPEGREGQRPILCAGGGGKQHEQRPGGQNEGPGQTISGEGKLLIVEHARMPGYRSLEPRLSEPVGAAPYGESAKHQIPALGGAVGRPAAVMHKTVIPRLMSTPSFGADCRILAPCASEETYPPWDGLLGKCFDPSSLSELENIGVTLTLGLPMKPSQVRDTHPRPCHLSSVLYLEGSVLVFEDIFRLIAFYCVSRDLLPFTLRLPRAILEASSFTDLETISNLGLGFWGSSLNPRRGGGSPGKASRDPAPGAPPASSLRSASHPENCACEIELSIGSERLWFVNPIFIEDCSRALPADQPPPGSCPSSPLSPTSDATSPTARRAPRRPAPPPPTPPLHPPGPARPPPPPAPAQACPLPSAPPPPEAPPPSPPASAPHLAPHAPGPPDHPSQPPMTACERLPRPLAGLGSLREEMKPGPGPSSLRQAPTPPLPVRKVLPAAPPRRRVPEKAPLEDQSAGMAAEGDQPGPSRTSQLSLPPQGTSDSPGDRPQRTTEQGQEAVAEARDPGSVPELPRKSRQAPVPPPRKKRVSRQLALVSSSPSGSAELPREEAAPEKPTPGPPRAGQGAASQAGTQRPQARAAARPQSTPEFKGSLASLSESVAVSASAADQDSYSTSSTEEELEQFSSPGMKKKPSVILGKARHRLSFASFSSVFHAFLSNNRKLYKKVVELAQDKASYFGNLVQDYKVYSLEMMARQTSSTEMLQEIRTMMTQLKSYLLQSTELKALVDPALHAEEELDAIVESALYKSVLKPLKEAINSCLHEIHSKDGSLQQLKENQLVVLGTTTTDLGVTTSVPEAPTMEKILQKFASLHKAYSPEKKISILLKTCKVIYDSMAIGNPGRAQLGGACLGVSPSLGDAISSESGTPSHLDSRAVGRH</sequence>
<dbReference type="AlphaFoldDB" id="A0A7J7F4K1"/>
<evidence type="ECO:0000313" key="3">
    <source>
        <dbReference type="Proteomes" id="UP000551758"/>
    </source>
</evidence>
<evidence type="ECO:0000313" key="2">
    <source>
        <dbReference type="EMBL" id="KAF5922973.1"/>
    </source>
</evidence>
<accession>A0A7J7F4K1</accession>
<dbReference type="GO" id="GO:0016192">
    <property type="term" value="P:vesicle-mediated transport"/>
    <property type="evidence" value="ECO:0007669"/>
    <property type="project" value="InterPro"/>
</dbReference>
<dbReference type="GO" id="GO:0005829">
    <property type="term" value="C:cytosol"/>
    <property type="evidence" value="ECO:0007669"/>
    <property type="project" value="TreeGrafter"/>
</dbReference>
<dbReference type="GO" id="GO:0030139">
    <property type="term" value="C:endocytic vesicle"/>
    <property type="evidence" value="ECO:0007669"/>
    <property type="project" value="TreeGrafter"/>
</dbReference>
<proteinExistence type="predicted"/>
<name>A0A7J7F4K1_DICBM</name>
<feature type="region of interest" description="Disordered" evidence="1">
    <location>
        <begin position="329"/>
        <end position="626"/>
    </location>
</feature>
<dbReference type="Proteomes" id="UP000551758">
    <property type="component" value="Unassembled WGS sequence"/>
</dbReference>
<keyword evidence="3" id="KW-1185">Reference proteome</keyword>
<feature type="compositionally biased region" description="Low complexity" evidence="1">
    <location>
        <begin position="638"/>
        <end position="649"/>
    </location>
</feature>
<dbReference type="GO" id="GO:0005085">
    <property type="term" value="F:guanyl-nucleotide exchange factor activity"/>
    <property type="evidence" value="ECO:0007669"/>
    <property type="project" value="InterPro"/>
</dbReference>
<reference evidence="2 3" key="1">
    <citation type="journal article" date="2020" name="Mol. Biol. Evol.">
        <title>Interspecific Gene Flow and the Evolution of Specialization in Black and White Rhinoceros.</title>
        <authorList>
            <person name="Moodley Y."/>
            <person name="Westbury M.V."/>
            <person name="Russo I.M."/>
            <person name="Gopalakrishnan S."/>
            <person name="Rakotoarivelo A."/>
            <person name="Olsen R.A."/>
            <person name="Prost S."/>
            <person name="Tunstall T."/>
            <person name="Ryder O.A."/>
            <person name="Dalen L."/>
            <person name="Bruford M.W."/>
        </authorList>
    </citation>
    <scope>NUCLEOTIDE SEQUENCE [LARGE SCALE GENOMIC DNA]</scope>
    <source>
        <strain evidence="2">SBR-YM</strain>
        <tissue evidence="2">Skin</tissue>
    </source>
</reference>
<feature type="region of interest" description="Disordered" evidence="1">
    <location>
        <begin position="892"/>
        <end position="911"/>
    </location>
</feature>
<dbReference type="PANTHER" id="PTHR23101">
    <property type="entry name" value="RAB GDP/GTP EXCHANGE FACTOR"/>
    <property type="match status" value="1"/>
</dbReference>
<dbReference type="PRINTS" id="PR01217">
    <property type="entry name" value="PRICHEXTENSN"/>
</dbReference>
<evidence type="ECO:0008006" key="4">
    <source>
        <dbReference type="Google" id="ProtNLM"/>
    </source>
</evidence>
<feature type="compositionally biased region" description="Low complexity" evidence="1">
    <location>
        <begin position="337"/>
        <end position="354"/>
    </location>
</feature>
<dbReference type="EMBL" id="JACDTQ010001386">
    <property type="protein sequence ID" value="KAF5922973.1"/>
    <property type="molecule type" value="Genomic_DNA"/>
</dbReference>